<sequence length="89" mass="10357">MLTNVMEEIVKSIVTMLMRGPEYQTFCKCEQCEMDIIALSLNTLPAHYVTTDKGRTAVFERLNSKENLEWINKRIIQSIHVIGKYPHRS</sequence>
<dbReference type="InterPro" id="IPR019657">
    <property type="entry name" value="ComFB"/>
</dbReference>
<evidence type="ECO:0000313" key="2">
    <source>
        <dbReference type="Proteomes" id="UP001364890"/>
    </source>
</evidence>
<keyword evidence="2" id="KW-1185">Reference proteome</keyword>
<evidence type="ECO:0000313" key="1">
    <source>
        <dbReference type="EMBL" id="MEI4770748.1"/>
    </source>
</evidence>
<name>A0ABU8F6V8_9BACI</name>
<protein>
    <submittedName>
        <fullName evidence="1">Late competence development ComFB family protein</fullName>
    </submittedName>
</protein>
<dbReference type="Pfam" id="PF10719">
    <property type="entry name" value="ComFB"/>
    <property type="match status" value="1"/>
</dbReference>
<gene>
    <name evidence="1" type="ORF">WAX74_14060</name>
</gene>
<dbReference type="EMBL" id="JBAWSY010000011">
    <property type="protein sequence ID" value="MEI4770748.1"/>
    <property type="molecule type" value="Genomic_DNA"/>
</dbReference>
<reference evidence="1 2" key="1">
    <citation type="submission" date="2024-01" db="EMBL/GenBank/DDBJ databases">
        <title>Seven novel Bacillus-like species.</title>
        <authorList>
            <person name="Liu G."/>
        </authorList>
    </citation>
    <scope>NUCLEOTIDE SEQUENCE [LARGE SCALE GENOMIC DNA]</scope>
    <source>
        <strain evidence="1 2">FJAT-51614</strain>
    </source>
</reference>
<proteinExistence type="predicted"/>
<accession>A0ABU8F6V8</accession>
<organism evidence="1 2">
    <name type="scientific">Psychrobacillus mangrovi</name>
    <dbReference type="NCBI Taxonomy" id="3117745"/>
    <lineage>
        <taxon>Bacteria</taxon>
        <taxon>Bacillati</taxon>
        <taxon>Bacillota</taxon>
        <taxon>Bacilli</taxon>
        <taxon>Bacillales</taxon>
        <taxon>Bacillaceae</taxon>
        <taxon>Psychrobacillus</taxon>
    </lineage>
</organism>
<dbReference type="Proteomes" id="UP001364890">
    <property type="component" value="Unassembled WGS sequence"/>
</dbReference>
<comment type="caution">
    <text evidence="1">The sequence shown here is derived from an EMBL/GenBank/DDBJ whole genome shotgun (WGS) entry which is preliminary data.</text>
</comment>